<comment type="caution">
    <text evidence="1">The sequence shown here is derived from an EMBL/GenBank/DDBJ whole genome shotgun (WGS) entry which is preliminary data.</text>
</comment>
<evidence type="ECO:0000313" key="2">
    <source>
        <dbReference type="Proteomes" id="UP000239388"/>
    </source>
</evidence>
<organism evidence="1 2">
    <name type="scientific">Blastopirellula marina</name>
    <dbReference type="NCBI Taxonomy" id="124"/>
    <lineage>
        <taxon>Bacteria</taxon>
        <taxon>Pseudomonadati</taxon>
        <taxon>Planctomycetota</taxon>
        <taxon>Planctomycetia</taxon>
        <taxon>Pirellulales</taxon>
        <taxon>Pirellulaceae</taxon>
        <taxon>Blastopirellula</taxon>
    </lineage>
</organism>
<proteinExistence type="predicted"/>
<evidence type="ECO:0000313" key="1">
    <source>
        <dbReference type="EMBL" id="PQO29053.1"/>
    </source>
</evidence>
<sequence length="190" mass="21473">MIDTATQRIPLALMLPIALLSGLLAASSLLADEKPAPQPISAAKKLEIIAQGEKEIPRGQRVRQFAKEGAFDVVGRLIVVGKKVYFQTTDQSYIPEEQRFPYPELMFELFVSETHAYQPLFAGKYLQNRQVLYDGPIRIQGNWAYEGAFHIFALAWVDQVSKAEDYPAADWETWLRRRQTAKSSAGNSRQ</sequence>
<dbReference type="Proteomes" id="UP000239388">
    <property type="component" value="Unassembled WGS sequence"/>
</dbReference>
<name>A0A2S8FA60_9BACT</name>
<protein>
    <submittedName>
        <fullName evidence="1">Uncharacterized protein</fullName>
    </submittedName>
</protein>
<dbReference type="AlphaFoldDB" id="A0A2S8FA60"/>
<dbReference type="EMBL" id="PUIB01000023">
    <property type="protein sequence ID" value="PQO29053.1"/>
    <property type="molecule type" value="Genomic_DNA"/>
</dbReference>
<gene>
    <name evidence="1" type="ORF">C5Y98_22880</name>
</gene>
<dbReference type="RefSeq" id="WP_105357764.1">
    <property type="nucleotide sequence ID" value="NZ_PUIB01000023.1"/>
</dbReference>
<reference evidence="1 2" key="1">
    <citation type="submission" date="2018-02" db="EMBL/GenBank/DDBJ databases">
        <title>Comparative genomes isolates from brazilian mangrove.</title>
        <authorList>
            <person name="Araujo J.E."/>
            <person name="Taketani R.G."/>
            <person name="Silva M.C.P."/>
            <person name="Loureco M.V."/>
            <person name="Andreote F.D."/>
        </authorList>
    </citation>
    <scope>NUCLEOTIDE SEQUENCE [LARGE SCALE GENOMIC DNA]</scope>
    <source>
        <strain evidence="1 2">NAP PRIS-MGV</strain>
    </source>
</reference>
<accession>A0A2S8FA60</accession>
<dbReference type="OrthoDB" id="9955690at2"/>